<keyword evidence="2" id="KW-1185">Reference proteome</keyword>
<dbReference type="EMBL" id="ML994621">
    <property type="protein sequence ID" value="KAF2189149.1"/>
    <property type="molecule type" value="Genomic_DNA"/>
</dbReference>
<protein>
    <submittedName>
        <fullName evidence="1">Uncharacterized protein</fullName>
    </submittedName>
</protein>
<name>A0A6A6EEZ5_9PEZI</name>
<dbReference type="AlphaFoldDB" id="A0A6A6EEZ5"/>
<evidence type="ECO:0000313" key="2">
    <source>
        <dbReference type="Proteomes" id="UP000800200"/>
    </source>
</evidence>
<sequence>MFGIYMLPNYDEREENAFKRLRRKIDKPLNSLRQQHAVVQMEKEDQECIQDKESLSSRNDADAIAITCCLHIFIPILLNITKISRFSRDSNYITTTVGCDFTLPILFELVQLFFSLPNSLSSILIFPFLRVSRHYCNCCLGVAQHSLFFAVWCRTPHLECPIKLITSSMTLQGYWRLTS</sequence>
<accession>A0A6A6EEZ5</accession>
<evidence type="ECO:0000313" key="1">
    <source>
        <dbReference type="EMBL" id="KAF2189149.1"/>
    </source>
</evidence>
<proteinExistence type="predicted"/>
<dbReference type="Proteomes" id="UP000800200">
    <property type="component" value="Unassembled WGS sequence"/>
</dbReference>
<organism evidence="1 2">
    <name type="scientific">Zopfia rhizophila CBS 207.26</name>
    <dbReference type="NCBI Taxonomy" id="1314779"/>
    <lineage>
        <taxon>Eukaryota</taxon>
        <taxon>Fungi</taxon>
        <taxon>Dikarya</taxon>
        <taxon>Ascomycota</taxon>
        <taxon>Pezizomycotina</taxon>
        <taxon>Dothideomycetes</taxon>
        <taxon>Dothideomycetes incertae sedis</taxon>
        <taxon>Zopfiaceae</taxon>
        <taxon>Zopfia</taxon>
    </lineage>
</organism>
<reference evidence="1" key="1">
    <citation type="journal article" date="2020" name="Stud. Mycol.">
        <title>101 Dothideomycetes genomes: a test case for predicting lifestyles and emergence of pathogens.</title>
        <authorList>
            <person name="Haridas S."/>
            <person name="Albert R."/>
            <person name="Binder M."/>
            <person name="Bloem J."/>
            <person name="Labutti K."/>
            <person name="Salamov A."/>
            <person name="Andreopoulos B."/>
            <person name="Baker S."/>
            <person name="Barry K."/>
            <person name="Bills G."/>
            <person name="Bluhm B."/>
            <person name="Cannon C."/>
            <person name="Castanera R."/>
            <person name="Culley D."/>
            <person name="Daum C."/>
            <person name="Ezra D."/>
            <person name="Gonzalez J."/>
            <person name="Henrissat B."/>
            <person name="Kuo A."/>
            <person name="Liang C."/>
            <person name="Lipzen A."/>
            <person name="Lutzoni F."/>
            <person name="Magnuson J."/>
            <person name="Mondo S."/>
            <person name="Nolan M."/>
            <person name="Ohm R."/>
            <person name="Pangilinan J."/>
            <person name="Park H.-J."/>
            <person name="Ramirez L."/>
            <person name="Alfaro M."/>
            <person name="Sun H."/>
            <person name="Tritt A."/>
            <person name="Yoshinaga Y."/>
            <person name="Zwiers L.-H."/>
            <person name="Turgeon B."/>
            <person name="Goodwin S."/>
            <person name="Spatafora J."/>
            <person name="Crous P."/>
            <person name="Grigoriev I."/>
        </authorList>
    </citation>
    <scope>NUCLEOTIDE SEQUENCE</scope>
    <source>
        <strain evidence="1">CBS 207.26</strain>
    </source>
</reference>
<gene>
    <name evidence="1" type="ORF">K469DRAFT_58334</name>
</gene>